<comment type="caution">
    <text evidence="1">The sequence shown here is derived from an EMBL/GenBank/DDBJ whole genome shotgun (WGS) entry which is preliminary data.</text>
</comment>
<keyword evidence="2" id="KW-1185">Reference proteome</keyword>
<accession>A0A8J2KU19</accession>
<protein>
    <submittedName>
        <fullName evidence="1">Uncharacterized protein</fullName>
    </submittedName>
</protein>
<sequence length="35" mass="3935">ATEDNQFIGTEASNLIIVFEEGRTCSWQRSLFASN</sequence>
<reference evidence="1" key="1">
    <citation type="submission" date="2021-06" db="EMBL/GenBank/DDBJ databases">
        <authorList>
            <person name="Hodson N. C."/>
            <person name="Mongue J. A."/>
            <person name="Jaron S. K."/>
        </authorList>
    </citation>
    <scope>NUCLEOTIDE SEQUENCE</scope>
</reference>
<feature type="non-terminal residue" evidence="1">
    <location>
        <position position="35"/>
    </location>
</feature>
<dbReference type="Proteomes" id="UP000708208">
    <property type="component" value="Unassembled WGS sequence"/>
</dbReference>
<organism evidence="1 2">
    <name type="scientific">Allacma fusca</name>
    <dbReference type="NCBI Taxonomy" id="39272"/>
    <lineage>
        <taxon>Eukaryota</taxon>
        <taxon>Metazoa</taxon>
        <taxon>Ecdysozoa</taxon>
        <taxon>Arthropoda</taxon>
        <taxon>Hexapoda</taxon>
        <taxon>Collembola</taxon>
        <taxon>Symphypleona</taxon>
        <taxon>Sminthuridae</taxon>
        <taxon>Allacma</taxon>
    </lineage>
</organism>
<dbReference type="EMBL" id="CAJVCH010440719">
    <property type="protein sequence ID" value="CAG7819159.1"/>
    <property type="molecule type" value="Genomic_DNA"/>
</dbReference>
<dbReference type="AlphaFoldDB" id="A0A8J2KU19"/>
<evidence type="ECO:0000313" key="2">
    <source>
        <dbReference type="Proteomes" id="UP000708208"/>
    </source>
</evidence>
<gene>
    <name evidence="1" type="ORF">AFUS01_LOCUS29622</name>
</gene>
<name>A0A8J2KU19_9HEXA</name>
<proteinExistence type="predicted"/>
<evidence type="ECO:0000313" key="1">
    <source>
        <dbReference type="EMBL" id="CAG7819159.1"/>
    </source>
</evidence>